<comment type="subunit">
    <text evidence="12">Component of the mitochondrial contact site and cristae organizing system (MICOS) complex.</text>
</comment>
<comment type="similarity">
    <text evidence="3 12">Belongs to the MICOS complex subunit Mic12 family.</text>
</comment>
<dbReference type="AlphaFoldDB" id="A0AAV5RVW1"/>
<protein>
    <recommendedName>
        <fullName evidence="4 12">MICOS complex subunit MIC12</fullName>
    </recommendedName>
    <alternativeName>
        <fullName evidence="11 12">Altered inheritance of mitochondria protein 5, mitochondrial</fullName>
    </alternativeName>
    <alternativeName>
        <fullName evidence="10 12">Found in mitochondrial proteome protein 51</fullName>
    </alternativeName>
</protein>
<keyword evidence="14" id="KW-1185">Reference proteome</keyword>
<reference evidence="13 14" key="1">
    <citation type="journal article" date="2023" name="Elife">
        <title>Identification of key yeast species and microbe-microbe interactions impacting larval growth of Drosophila in the wild.</title>
        <authorList>
            <person name="Mure A."/>
            <person name="Sugiura Y."/>
            <person name="Maeda R."/>
            <person name="Honda K."/>
            <person name="Sakurai N."/>
            <person name="Takahashi Y."/>
            <person name="Watada M."/>
            <person name="Katoh T."/>
            <person name="Gotoh A."/>
            <person name="Gotoh Y."/>
            <person name="Taniguchi I."/>
            <person name="Nakamura K."/>
            <person name="Hayashi T."/>
            <person name="Katayama T."/>
            <person name="Uemura T."/>
            <person name="Hattori Y."/>
        </authorList>
    </citation>
    <scope>NUCLEOTIDE SEQUENCE [LARGE SCALE GENOMIC DNA]</scope>
    <source>
        <strain evidence="13 14">KH-74</strain>
    </source>
</reference>
<feature type="transmembrane region" description="Helical" evidence="12">
    <location>
        <begin position="36"/>
        <end position="53"/>
    </location>
</feature>
<evidence type="ECO:0000256" key="6">
    <source>
        <dbReference type="ARBA" id="ARBA00022792"/>
    </source>
</evidence>
<dbReference type="GO" id="GO:0044284">
    <property type="term" value="C:mitochondrial crista junction"/>
    <property type="evidence" value="ECO:0007669"/>
    <property type="project" value="InterPro"/>
</dbReference>
<evidence type="ECO:0000256" key="7">
    <source>
        <dbReference type="ARBA" id="ARBA00022989"/>
    </source>
</evidence>
<keyword evidence="8 12" id="KW-0496">Mitochondrion</keyword>
<keyword evidence="7 12" id="KW-1133">Transmembrane helix</keyword>
<comment type="function">
    <text evidence="1 12">Component of the MICOS complex, a large protein complex of the mitochondrial inner membrane that plays crucial roles in the maintenance of crista junctions, inner membrane architecture, and formation of contact sites to the outer membrane.</text>
</comment>
<evidence type="ECO:0000256" key="9">
    <source>
        <dbReference type="ARBA" id="ARBA00023136"/>
    </source>
</evidence>
<evidence type="ECO:0000256" key="11">
    <source>
        <dbReference type="ARBA" id="ARBA00032985"/>
    </source>
</evidence>
<dbReference type="GO" id="GO:0042407">
    <property type="term" value="P:cristae formation"/>
    <property type="evidence" value="ECO:0007669"/>
    <property type="project" value="InterPro"/>
</dbReference>
<comment type="caution">
    <text evidence="13">The sequence shown here is derived from an EMBL/GenBank/DDBJ whole genome shotgun (WGS) entry which is preliminary data.</text>
</comment>
<evidence type="ECO:0000256" key="8">
    <source>
        <dbReference type="ARBA" id="ARBA00023128"/>
    </source>
</evidence>
<evidence type="ECO:0000313" key="14">
    <source>
        <dbReference type="Proteomes" id="UP001377567"/>
    </source>
</evidence>
<dbReference type="GO" id="GO:0061617">
    <property type="term" value="C:MICOS complex"/>
    <property type="evidence" value="ECO:0007669"/>
    <property type="project" value="UniProtKB-UniRule"/>
</dbReference>
<evidence type="ECO:0000313" key="13">
    <source>
        <dbReference type="EMBL" id="GMM54791.1"/>
    </source>
</evidence>
<dbReference type="InterPro" id="IPR031463">
    <property type="entry name" value="Mic12"/>
</dbReference>
<sequence>MGREGFSGNQGRLLCILCHCLNLTYANMGGLLKLTSFTAMAGALAGSYYVYFVRDNGYYYSKSALKRINDQVQDVVERRGNAESVFQERIAMLKDSSARDLSVRSQSEMFKDLWNQQIRNTVEWIYSWGR</sequence>
<dbReference type="Pfam" id="PF17050">
    <property type="entry name" value="AIM5"/>
    <property type="match status" value="1"/>
</dbReference>
<evidence type="ECO:0000256" key="3">
    <source>
        <dbReference type="ARBA" id="ARBA00009188"/>
    </source>
</evidence>
<accession>A0AAV5RVW1</accession>
<keyword evidence="5 12" id="KW-0812">Transmembrane</keyword>
<comment type="subcellular location">
    <subcellularLocation>
        <location evidence="2 12">Mitochondrion inner membrane</location>
        <topology evidence="2 12">Single-pass membrane protein</topology>
    </subcellularLocation>
</comment>
<dbReference type="Proteomes" id="UP001377567">
    <property type="component" value="Unassembled WGS sequence"/>
</dbReference>
<name>A0AAV5RVW1_MAUHU</name>
<evidence type="ECO:0000256" key="4">
    <source>
        <dbReference type="ARBA" id="ARBA00018170"/>
    </source>
</evidence>
<evidence type="ECO:0000256" key="5">
    <source>
        <dbReference type="ARBA" id="ARBA00022692"/>
    </source>
</evidence>
<evidence type="ECO:0000256" key="1">
    <source>
        <dbReference type="ARBA" id="ARBA00002689"/>
    </source>
</evidence>
<evidence type="ECO:0000256" key="12">
    <source>
        <dbReference type="RuleBase" id="RU363010"/>
    </source>
</evidence>
<keyword evidence="9 12" id="KW-0472">Membrane</keyword>
<evidence type="ECO:0000256" key="2">
    <source>
        <dbReference type="ARBA" id="ARBA00004434"/>
    </source>
</evidence>
<keyword evidence="6 12" id="KW-0999">Mitochondrion inner membrane</keyword>
<evidence type="ECO:0000256" key="10">
    <source>
        <dbReference type="ARBA" id="ARBA00032159"/>
    </source>
</evidence>
<organism evidence="13 14">
    <name type="scientific">Maudiozyma humilis</name>
    <name type="common">Sour dough yeast</name>
    <name type="synonym">Kazachstania humilis</name>
    <dbReference type="NCBI Taxonomy" id="51915"/>
    <lineage>
        <taxon>Eukaryota</taxon>
        <taxon>Fungi</taxon>
        <taxon>Dikarya</taxon>
        <taxon>Ascomycota</taxon>
        <taxon>Saccharomycotina</taxon>
        <taxon>Saccharomycetes</taxon>
        <taxon>Saccharomycetales</taxon>
        <taxon>Saccharomycetaceae</taxon>
        <taxon>Maudiozyma</taxon>
    </lineage>
</organism>
<dbReference type="EMBL" id="BTGD01000003">
    <property type="protein sequence ID" value="GMM54791.1"/>
    <property type="molecule type" value="Genomic_DNA"/>
</dbReference>
<gene>
    <name evidence="13" type="ORF">DAKH74_014070</name>
</gene>
<proteinExistence type="inferred from homology"/>